<comment type="caution">
    <text evidence="6">The sequence shown here is derived from an EMBL/GenBank/DDBJ whole genome shotgun (WGS) entry which is preliminary data.</text>
</comment>
<feature type="binding site" evidence="5">
    <location>
        <position position="153"/>
    </location>
    <ligand>
        <name>adenosylcob(III)alamin</name>
        <dbReference type="ChEBI" id="CHEBI:18408"/>
    </ligand>
</feature>
<evidence type="ECO:0000313" key="7">
    <source>
        <dbReference type="Proteomes" id="UP000245708"/>
    </source>
</evidence>
<dbReference type="GO" id="GO:0009350">
    <property type="term" value="C:ethanolamine ammonia-lyase complex"/>
    <property type="evidence" value="ECO:0007669"/>
    <property type="project" value="UniProtKB-UniRule"/>
</dbReference>
<protein>
    <recommendedName>
        <fullName evidence="5">Ethanolamine ammonia-lyase small subunit</fullName>
        <shortName evidence="5">EAL small subunit</shortName>
        <ecNumber evidence="5">4.3.1.7</ecNumber>
    </recommendedName>
</protein>
<dbReference type="InterPro" id="IPR009246">
    <property type="entry name" value="EutC"/>
</dbReference>
<comment type="function">
    <text evidence="5">Catalyzes the deamination of various vicinal amino-alcohols to oxo compounds. Allows this organism to utilize ethanolamine as the sole source of nitrogen and carbon in the presence of external vitamin B12.</text>
</comment>
<dbReference type="Pfam" id="PF05985">
    <property type="entry name" value="EutC"/>
    <property type="match status" value="1"/>
</dbReference>
<dbReference type="RefSeq" id="WP_109667986.1">
    <property type="nucleotide sequence ID" value="NZ_QGGW01000004.1"/>
</dbReference>
<dbReference type="Gene3D" id="1.10.30.40">
    <property type="entry name" value="Ethanolamine ammonia-lyase light chain (EutC), N-terminal domain"/>
    <property type="match status" value="1"/>
</dbReference>
<gene>
    <name evidence="5" type="primary">eutC</name>
    <name evidence="6" type="ORF">C7455_104268</name>
</gene>
<dbReference type="Proteomes" id="UP000245708">
    <property type="component" value="Unassembled WGS sequence"/>
</dbReference>
<dbReference type="GO" id="GO:0031419">
    <property type="term" value="F:cobalamin binding"/>
    <property type="evidence" value="ECO:0007669"/>
    <property type="project" value="UniProtKB-UniRule"/>
</dbReference>
<name>A0A316GI38_9RHOB</name>
<organism evidence="6 7">
    <name type="scientific">Roseicyclus mahoneyensis</name>
    <dbReference type="NCBI Taxonomy" id="164332"/>
    <lineage>
        <taxon>Bacteria</taxon>
        <taxon>Pseudomonadati</taxon>
        <taxon>Pseudomonadota</taxon>
        <taxon>Alphaproteobacteria</taxon>
        <taxon>Rhodobacterales</taxon>
        <taxon>Roseobacteraceae</taxon>
        <taxon>Roseicyclus</taxon>
    </lineage>
</organism>
<dbReference type="GO" id="GO:0046336">
    <property type="term" value="P:ethanolamine catabolic process"/>
    <property type="evidence" value="ECO:0007669"/>
    <property type="project" value="UniProtKB-UniRule"/>
</dbReference>
<feature type="binding site" evidence="5">
    <location>
        <position position="203"/>
    </location>
    <ligand>
        <name>adenosylcob(III)alamin</name>
        <dbReference type="ChEBI" id="CHEBI:18408"/>
    </ligand>
</feature>
<evidence type="ECO:0000256" key="1">
    <source>
        <dbReference type="ARBA" id="ARBA00022628"/>
    </source>
</evidence>
<dbReference type="PIRSF" id="PIRSF018982">
    <property type="entry name" value="EutC"/>
    <property type="match status" value="1"/>
</dbReference>
<comment type="pathway">
    <text evidence="5">Amine and polyamine degradation; ethanolamine degradation.</text>
</comment>
<dbReference type="InterPro" id="IPR042255">
    <property type="entry name" value="EutC_N"/>
</dbReference>
<comment type="catalytic activity">
    <reaction evidence="5">
        <text>ethanolamine = acetaldehyde + NH4(+)</text>
        <dbReference type="Rhea" id="RHEA:15313"/>
        <dbReference type="ChEBI" id="CHEBI:15343"/>
        <dbReference type="ChEBI" id="CHEBI:28938"/>
        <dbReference type="ChEBI" id="CHEBI:57603"/>
        <dbReference type="EC" id="4.3.1.7"/>
    </reaction>
</comment>
<dbReference type="UniPathway" id="UPA00560"/>
<comment type="subcellular location">
    <subcellularLocation>
        <location evidence="5">Bacterial microcompartment</location>
    </subcellularLocation>
</comment>
<dbReference type="Gene3D" id="3.40.50.11240">
    <property type="entry name" value="Ethanolamine ammonia-lyase light chain (EutC)"/>
    <property type="match status" value="1"/>
</dbReference>
<dbReference type="PANTHER" id="PTHR39330">
    <property type="entry name" value="ETHANOLAMINE AMMONIA-LYASE LIGHT CHAIN"/>
    <property type="match status" value="1"/>
</dbReference>
<evidence type="ECO:0000256" key="4">
    <source>
        <dbReference type="ARBA" id="ARBA00024446"/>
    </source>
</evidence>
<dbReference type="NCBIfam" id="NF003971">
    <property type="entry name" value="PRK05465.1"/>
    <property type="match status" value="1"/>
</dbReference>
<comment type="cofactor">
    <cofactor evidence="5">
        <name>adenosylcob(III)alamin</name>
        <dbReference type="ChEBI" id="CHEBI:18408"/>
    </cofactor>
    <text evidence="5">Binds between the large and small subunits.</text>
</comment>
<dbReference type="EMBL" id="QGGW01000004">
    <property type="protein sequence ID" value="PWK60631.1"/>
    <property type="molecule type" value="Genomic_DNA"/>
</dbReference>
<keyword evidence="4 5" id="KW-1283">Bacterial microcompartment</keyword>
<keyword evidence="2 5" id="KW-0456">Lyase</keyword>
<proteinExistence type="inferred from homology"/>
<evidence type="ECO:0000256" key="2">
    <source>
        <dbReference type="ARBA" id="ARBA00023239"/>
    </source>
</evidence>
<feature type="binding site" evidence="5">
    <location>
        <position position="174"/>
    </location>
    <ligand>
        <name>adenosylcob(III)alamin</name>
        <dbReference type="ChEBI" id="CHEBI:18408"/>
    </ligand>
</feature>
<evidence type="ECO:0000256" key="5">
    <source>
        <dbReference type="HAMAP-Rule" id="MF_00601"/>
    </source>
</evidence>
<keyword evidence="7" id="KW-1185">Reference proteome</keyword>
<dbReference type="EC" id="4.3.1.7" evidence="5"/>
<evidence type="ECO:0000256" key="3">
    <source>
        <dbReference type="ARBA" id="ARBA00023285"/>
    </source>
</evidence>
<dbReference type="GO" id="GO:0006520">
    <property type="term" value="P:amino acid metabolic process"/>
    <property type="evidence" value="ECO:0007669"/>
    <property type="project" value="InterPro"/>
</dbReference>
<dbReference type="GO" id="GO:0008851">
    <property type="term" value="F:ethanolamine ammonia-lyase activity"/>
    <property type="evidence" value="ECO:0007669"/>
    <property type="project" value="UniProtKB-UniRule"/>
</dbReference>
<comment type="subunit">
    <text evidence="5">The basic unit is a heterodimer which dimerizes to form tetramers. The heterotetramers trimerize; 6 large subunits form a core ring with 6 small subunits projecting outwards.</text>
</comment>
<accession>A0A316GI38</accession>
<dbReference type="PANTHER" id="PTHR39330:SF1">
    <property type="entry name" value="ETHANOLAMINE AMMONIA-LYASE SMALL SUBUNIT"/>
    <property type="match status" value="1"/>
</dbReference>
<dbReference type="HAMAP" id="MF_00601">
    <property type="entry name" value="EutC"/>
    <property type="match status" value="1"/>
</dbReference>
<dbReference type="GO" id="GO:0031471">
    <property type="term" value="C:ethanolamine degradation polyhedral organelle"/>
    <property type="evidence" value="ECO:0007669"/>
    <property type="project" value="UniProtKB-UniRule"/>
</dbReference>
<keyword evidence="3 5" id="KW-0170">Cobalt</keyword>
<reference evidence="6 7" key="1">
    <citation type="submission" date="2018-05" db="EMBL/GenBank/DDBJ databases">
        <title>Genomic Encyclopedia of Type Strains, Phase IV (KMG-IV): sequencing the most valuable type-strain genomes for metagenomic binning, comparative biology and taxonomic classification.</title>
        <authorList>
            <person name="Goeker M."/>
        </authorList>
    </citation>
    <scope>NUCLEOTIDE SEQUENCE [LARGE SCALE GENOMIC DNA]</scope>
    <source>
        <strain evidence="6 7">DSM 16097</strain>
    </source>
</reference>
<sequence>MSAKPPTPPAEIRALTEARLTFGRRGSAVDTAGALAFALDHARARAAVEAELDLPTLAAALDRMGLAHRVVTSAAGDRSGFIRRPDLGRRLREDGAATLAGLGPVDVALVLGDGLSATAVALNGAAFVADLAARLDRMCLRLSPVILARQARVALGDKIALALQATTVVMALGERPGLSAADSLGVYITHLPRPDTADSGRNCISNIREAGLPVTEAAGQAAQLIAAMRASGQSGVALSRALASGALPPARP</sequence>
<comment type="similarity">
    <text evidence="5">Belongs to the EutC family.</text>
</comment>
<keyword evidence="1 5" id="KW-0846">Cobalamin</keyword>
<dbReference type="InterPro" id="IPR042251">
    <property type="entry name" value="EutC_C"/>
</dbReference>
<dbReference type="AlphaFoldDB" id="A0A316GI38"/>
<dbReference type="OrthoDB" id="114248at2"/>
<evidence type="ECO:0000313" key="6">
    <source>
        <dbReference type="EMBL" id="PWK60631.1"/>
    </source>
</evidence>